<dbReference type="PROSITE" id="PS00107">
    <property type="entry name" value="PROTEIN_KINASE_ATP"/>
    <property type="match status" value="1"/>
</dbReference>
<dbReference type="FunFam" id="1.10.510.10:FF:000571">
    <property type="entry name" value="Maternal embryonic leucine zipper kinase"/>
    <property type="match status" value="1"/>
</dbReference>
<proteinExistence type="inferred from homology"/>
<dbReference type="InterPro" id="IPR000719">
    <property type="entry name" value="Prot_kinase_dom"/>
</dbReference>
<feature type="domain" description="NAF" evidence="15">
    <location>
        <begin position="290"/>
        <end position="314"/>
    </location>
</feature>
<evidence type="ECO:0000256" key="9">
    <source>
        <dbReference type="ARBA" id="ARBA00047899"/>
    </source>
</evidence>
<dbReference type="AlphaFoldDB" id="A0AAV1XSI7"/>
<dbReference type="InterPro" id="IPR017441">
    <property type="entry name" value="Protein_kinase_ATP_BS"/>
</dbReference>
<organism evidence="16 17">
    <name type="scientific">Lupinus luteus</name>
    <name type="common">European yellow lupine</name>
    <dbReference type="NCBI Taxonomy" id="3873"/>
    <lineage>
        <taxon>Eukaryota</taxon>
        <taxon>Viridiplantae</taxon>
        <taxon>Streptophyta</taxon>
        <taxon>Embryophyta</taxon>
        <taxon>Tracheophyta</taxon>
        <taxon>Spermatophyta</taxon>
        <taxon>Magnoliopsida</taxon>
        <taxon>eudicotyledons</taxon>
        <taxon>Gunneridae</taxon>
        <taxon>Pentapetalae</taxon>
        <taxon>rosids</taxon>
        <taxon>fabids</taxon>
        <taxon>Fabales</taxon>
        <taxon>Fabaceae</taxon>
        <taxon>Papilionoideae</taxon>
        <taxon>50 kb inversion clade</taxon>
        <taxon>genistoids sensu lato</taxon>
        <taxon>core genistoids</taxon>
        <taxon>Genisteae</taxon>
        <taxon>Lupinus</taxon>
    </lineage>
</organism>
<evidence type="ECO:0000256" key="7">
    <source>
        <dbReference type="ARBA" id="ARBA00022777"/>
    </source>
</evidence>
<evidence type="ECO:0000259" key="14">
    <source>
        <dbReference type="PROSITE" id="PS50011"/>
    </source>
</evidence>
<keyword evidence="5" id="KW-0808">Transferase</keyword>
<evidence type="ECO:0000256" key="6">
    <source>
        <dbReference type="ARBA" id="ARBA00022741"/>
    </source>
</evidence>
<keyword evidence="17" id="KW-1185">Reference proteome</keyword>
<evidence type="ECO:0000313" key="16">
    <source>
        <dbReference type="EMBL" id="CAL0324634.1"/>
    </source>
</evidence>
<dbReference type="PROSITE" id="PS50816">
    <property type="entry name" value="NAF"/>
    <property type="match status" value="1"/>
</dbReference>
<evidence type="ECO:0000256" key="8">
    <source>
        <dbReference type="ARBA" id="ARBA00022840"/>
    </source>
</evidence>
<name>A0AAV1XSI7_LUPLU</name>
<evidence type="ECO:0000313" key="17">
    <source>
        <dbReference type="Proteomes" id="UP001497480"/>
    </source>
</evidence>
<accession>A0AAV1XSI7</accession>
<dbReference type="PANTHER" id="PTHR43895:SF160">
    <property type="entry name" value="CBL-INTERACTING SERINE_THREONINE-PROTEIN KINASE 14"/>
    <property type="match status" value="1"/>
</dbReference>
<comment type="similarity">
    <text evidence="2">Belongs to the protein kinase superfamily. CAMK Ser/Thr protein kinase family. SNF1 subfamily.</text>
</comment>
<keyword evidence="6 12" id="KW-0547">Nucleotide-binding</keyword>
<comment type="catalytic activity">
    <reaction evidence="9">
        <text>L-threonyl-[protein] + ATP = O-phospho-L-threonyl-[protein] + ADP + H(+)</text>
        <dbReference type="Rhea" id="RHEA:46608"/>
        <dbReference type="Rhea" id="RHEA-COMP:11060"/>
        <dbReference type="Rhea" id="RHEA-COMP:11605"/>
        <dbReference type="ChEBI" id="CHEBI:15378"/>
        <dbReference type="ChEBI" id="CHEBI:30013"/>
        <dbReference type="ChEBI" id="CHEBI:30616"/>
        <dbReference type="ChEBI" id="CHEBI:61977"/>
        <dbReference type="ChEBI" id="CHEBI:456216"/>
        <dbReference type="EC" id="2.7.11.1"/>
    </reaction>
</comment>
<dbReference type="EC" id="2.7.11.1" evidence="3"/>
<dbReference type="PANTHER" id="PTHR43895">
    <property type="entry name" value="CALCIUM/CALMODULIN-DEPENDENT PROTEIN KINASE KINASE-RELATED"/>
    <property type="match status" value="1"/>
</dbReference>
<dbReference type="InterPro" id="IPR008271">
    <property type="entry name" value="Ser/Thr_kinase_AS"/>
</dbReference>
<dbReference type="InterPro" id="IPR004041">
    <property type="entry name" value="NAF_dom"/>
</dbReference>
<evidence type="ECO:0000256" key="1">
    <source>
        <dbReference type="ARBA" id="ARBA00001936"/>
    </source>
</evidence>
<dbReference type="InterPro" id="IPR011009">
    <property type="entry name" value="Kinase-like_dom_sf"/>
</dbReference>
<dbReference type="SMART" id="SM00220">
    <property type="entry name" value="S_TKc"/>
    <property type="match status" value="1"/>
</dbReference>
<evidence type="ECO:0000256" key="4">
    <source>
        <dbReference type="ARBA" id="ARBA00022527"/>
    </source>
</evidence>
<dbReference type="Gene3D" id="3.30.310.80">
    <property type="entry name" value="Kinase associated domain 1, KA1"/>
    <property type="match status" value="1"/>
</dbReference>
<comment type="cofactor">
    <cofactor evidence="1">
        <name>Mn(2+)</name>
        <dbReference type="ChEBI" id="CHEBI:29035"/>
    </cofactor>
</comment>
<dbReference type="SUPFAM" id="SSF56112">
    <property type="entry name" value="Protein kinase-like (PK-like)"/>
    <property type="match status" value="1"/>
</dbReference>
<dbReference type="GO" id="GO:0004674">
    <property type="term" value="F:protein serine/threonine kinase activity"/>
    <property type="evidence" value="ECO:0007669"/>
    <property type="project" value="UniProtKB-KW"/>
</dbReference>
<keyword evidence="8 12" id="KW-0067">ATP-binding</keyword>
<comment type="function">
    <text evidence="11">CIPK serine-threonine protein kinases interact with CBL proteins. Binding of a CBL protein to the regulatory NAF domain of CIPK protein lead to the activation of the kinase in a calcium-dependent manner.</text>
</comment>
<evidence type="ECO:0000256" key="2">
    <source>
        <dbReference type="ARBA" id="ARBA00006234"/>
    </source>
</evidence>
<dbReference type="FunFam" id="3.30.200.20:FF:000042">
    <property type="entry name" value="Aurora kinase A"/>
    <property type="match status" value="1"/>
</dbReference>
<dbReference type="EMBL" id="CAXHTB010000018">
    <property type="protein sequence ID" value="CAL0324634.1"/>
    <property type="molecule type" value="Genomic_DNA"/>
</dbReference>
<sequence>MCVAENDAVIGEEEVLVPCIDKTTETKDKTPSGVVLLGKYELLKLLGSGAFAKVYHALNLETGQSVAVKAMSKKKVLKNGYTAQIEREVSIMRRLRHPHIAKLFEVLATKTKIYLIMEFAPGGDLYQKVAGNGRLTEDLCRQYFRQLISAIKYFHSHGVFHRDVKLDNLLIDENMNIKVSDFGLSAVKNQIRFDGFLHTTCGTPAYLAPEILAKRGYDGARIDVWKIFRGMFRFPKWTSCELRNLITRMLDTNPNTRITIDEIMIDPWFTRGGFVDHVVRFEPDWDKYLAKVKELNAFDLISFASGLDLSGLFKDPSDSVFLERFLCREGVERIVEEVAEIERVVVKKDENGCGGVRLEGSDGNFMVLVGVYRLTVDFVVIEVKSGERGVESGARFWRDKLRLVLRELAEK</sequence>
<evidence type="ECO:0000256" key="3">
    <source>
        <dbReference type="ARBA" id="ARBA00012513"/>
    </source>
</evidence>
<evidence type="ECO:0000256" key="5">
    <source>
        <dbReference type="ARBA" id="ARBA00022679"/>
    </source>
</evidence>
<dbReference type="CDD" id="cd12195">
    <property type="entry name" value="CIPK_C"/>
    <property type="match status" value="1"/>
</dbReference>
<dbReference type="Pfam" id="PF03822">
    <property type="entry name" value="NAF"/>
    <property type="match status" value="1"/>
</dbReference>
<gene>
    <name evidence="16" type="ORF">LLUT_LOCUS25694</name>
</gene>
<dbReference type="Gene3D" id="1.10.510.10">
    <property type="entry name" value="Transferase(Phosphotransferase) domain 1"/>
    <property type="match status" value="1"/>
</dbReference>
<evidence type="ECO:0000256" key="13">
    <source>
        <dbReference type="RuleBase" id="RU000304"/>
    </source>
</evidence>
<evidence type="ECO:0000256" key="12">
    <source>
        <dbReference type="PROSITE-ProRule" id="PRU10141"/>
    </source>
</evidence>
<keyword evidence="4 13" id="KW-0723">Serine/threonine-protein kinase</keyword>
<dbReference type="GO" id="GO:0007165">
    <property type="term" value="P:signal transduction"/>
    <property type="evidence" value="ECO:0007669"/>
    <property type="project" value="InterPro"/>
</dbReference>
<feature type="domain" description="Protein kinase" evidence="14">
    <location>
        <begin position="40"/>
        <end position="269"/>
    </location>
</feature>
<reference evidence="16 17" key="1">
    <citation type="submission" date="2024-03" db="EMBL/GenBank/DDBJ databases">
        <authorList>
            <person name="Martinez-Hernandez J."/>
        </authorList>
    </citation>
    <scope>NUCLEOTIDE SEQUENCE [LARGE SCALE GENOMIC DNA]</scope>
</reference>
<comment type="caution">
    <text evidence="16">The sequence shown here is derived from an EMBL/GenBank/DDBJ whole genome shotgun (WGS) entry which is preliminary data.</text>
</comment>
<dbReference type="InterPro" id="IPR018451">
    <property type="entry name" value="NAF/FISL_domain"/>
</dbReference>
<dbReference type="Proteomes" id="UP001497480">
    <property type="component" value="Unassembled WGS sequence"/>
</dbReference>
<feature type="binding site" evidence="12">
    <location>
        <position position="69"/>
    </location>
    <ligand>
        <name>ATP</name>
        <dbReference type="ChEBI" id="CHEBI:30616"/>
    </ligand>
</feature>
<dbReference type="PROSITE" id="PS00108">
    <property type="entry name" value="PROTEIN_KINASE_ST"/>
    <property type="match status" value="1"/>
</dbReference>
<dbReference type="PROSITE" id="PS50011">
    <property type="entry name" value="PROTEIN_KINASE_DOM"/>
    <property type="match status" value="1"/>
</dbReference>
<keyword evidence="7" id="KW-0418">Kinase</keyword>
<dbReference type="GO" id="GO:0005524">
    <property type="term" value="F:ATP binding"/>
    <property type="evidence" value="ECO:0007669"/>
    <property type="project" value="UniProtKB-UniRule"/>
</dbReference>
<evidence type="ECO:0000256" key="11">
    <source>
        <dbReference type="ARBA" id="ARBA00058225"/>
    </source>
</evidence>
<evidence type="ECO:0000259" key="15">
    <source>
        <dbReference type="PROSITE" id="PS50816"/>
    </source>
</evidence>
<dbReference type="Pfam" id="PF00069">
    <property type="entry name" value="Pkinase"/>
    <property type="match status" value="1"/>
</dbReference>
<evidence type="ECO:0000256" key="10">
    <source>
        <dbReference type="ARBA" id="ARBA00048679"/>
    </source>
</evidence>
<protein>
    <recommendedName>
        <fullName evidence="3">non-specific serine/threonine protein kinase</fullName>
        <ecNumber evidence="3">2.7.11.1</ecNumber>
    </recommendedName>
</protein>
<comment type="catalytic activity">
    <reaction evidence="10">
        <text>L-seryl-[protein] + ATP = O-phospho-L-seryl-[protein] + ADP + H(+)</text>
        <dbReference type="Rhea" id="RHEA:17989"/>
        <dbReference type="Rhea" id="RHEA-COMP:9863"/>
        <dbReference type="Rhea" id="RHEA-COMP:11604"/>
        <dbReference type="ChEBI" id="CHEBI:15378"/>
        <dbReference type="ChEBI" id="CHEBI:29999"/>
        <dbReference type="ChEBI" id="CHEBI:30616"/>
        <dbReference type="ChEBI" id="CHEBI:83421"/>
        <dbReference type="ChEBI" id="CHEBI:456216"/>
        <dbReference type="EC" id="2.7.11.1"/>
    </reaction>
</comment>